<evidence type="ECO:0000313" key="1">
    <source>
        <dbReference type="EMBL" id="CAU97968.1"/>
    </source>
</evidence>
<dbReference type="Proteomes" id="UP000000746">
    <property type="component" value="Chromosome"/>
</dbReference>
<reference evidence="2" key="1">
    <citation type="journal article" date="2009" name="PLoS Genet.">
        <title>Organised genome dynamics in the Escherichia coli species results in highly diverse adaptive paths.</title>
        <authorList>
            <person name="Touchon M."/>
            <person name="Hoede C."/>
            <person name="Tenaillon O."/>
            <person name="Barbe V."/>
            <person name="Baeriswyl S."/>
            <person name="Bidet P."/>
            <person name="Bingen E."/>
            <person name="Bonacorsi S."/>
            <person name="Bouchier C."/>
            <person name="Bouvet O."/>
            <person name="Calteau A."/>
            <person name="Chiapello H."/>
            <person name="Clermont O."/>
            <person name="Cruveiller S."/>
            <person name="Danchin A."/>
            <person name="Diard M."/>
            <person name="Dossat C."/>
            <person name="Karoui M.E."/>
            <person name="Frapy E."/>
            <person name="Garry L."/>
            <person name="Ghigo J.M."/>
            <person name="Gilles A.M."/>
            <person name="Johnson J."/>
            <person name="Le Bouguenec C."/>
            <person name="Lescat M."/>
            <person name="Mangenot S."/>
            <person name="Martinez-Jehanne V."/>
            <person name="Matic I."/>
            <person name="Nassif X."/>
            <person name="Oztas S."/>
            <person name="Petit M.A."/>
            <person name="Pichon C."/>
            <person name="Rouy Z."/>
            <person name="Ruf C.S."/>
            <person name="Schneider D."/>
            <person name="Tourret J."/>
            <person name="Vacherie B."/>
            <person name="Vallenet D."/>
            <person name="Medigue C."/>
            <person name="Rocha E.P.C."/>
            <person name="Denamur E."/>
        </authorList>
    </citation>
    <scope>NUCLEOTIDE SEQUENCE [LARGE SCALE GENOMIC DNA]</scope>
    <source>
        <strain evidence="2">55989 / EAEC</strain>
    </source>
</reference>
<gene>
    <name evidence="1" type="ordered locus">EC55989_2102</name>
</gene>
<dbReference type="KEGG" id="eck:EC55989_2102"/>
<sequence length="94" mass="10673">MASKESDMATLTKKEQAWLSELQDVLDRCPSPKKIGFYTIGDKSIYLYDLRRMDEIMEALDNRSSMDWCVAVHDMNAGFDEKILFPSSVESTAG</sequence>
<accession>B7L7X6</accession>
<dbReference type="HOGENOM" id="CLU_170960_0_0_6"/>
<proteinExistence type="predicted"/>
<organism evidence="1 2">
    <name type="scientific">Escherichia coli (strain 55989 / EAEC)</name>
    <dbReference type="NCBI Taxonomy" id="585055"/>
    <lineage>
        <taxon>Bacteria</taxon>
        <taxon>Pseudomonadati</taxon>
        <taxon>Pseudomonadota</taxon>
        <taxon>Gammaproteobacteria</taxon>
        <taxon>Enterobacterales</taxon>
        <taxon>Enterobacteriaceae</taxon>
        <taxon>Escherichia</taxon>
    </lineage>
</organism>
<dbReference type="EMBL" id="CU928145">
    <property type="protein sequence ID" value="CAU97968.1"/>
    <property type="molecule type" value="Genomic_DNA"/>
</dbReference>
<evidence type="ECO:0000313" key="2">
    <source>
        <dbReference type="Proteomes" id="UP000000746"/>
    </source>
</evidence>
<name>B7L7X6_ECO55</name>
<keyword evidence="2" id="KW-1185">Reference proteome</keyword>
<dbReference type="AlphaFoldDB" id="B7L7X6"/>
<protein>
    <submittedName>
        <fullName evidence="1">Uncharacterized protein</fullName>
    </submittedName>
</protein>